<proteinExistence type="predicted"/>
<accession>A0A318J3S5</accession>
<dbReference type="GO" id="GO:0003887">
    <property type="term" value="F:DNA-directed DNA polymerase activity"/>
    <property type="evidence" value="ECO:0007669"/>
    <property type="project" value="InterPro"/>
</dbReference>
<dbReference type="RefSeq" id="WP_110255799.1">
    <property type="nucleotide sequence ID" value="NZ_QJKB01000004.1"/>
</dbReference>
<dbReference type="PANTHER" id="PTHR38767:SF1">
    <property type="entry name" value="DNA POLYMERASE III SUBUNIT CHI"/>
    <property type="match status" value="1"/>
</dbReference>
<dbReference type="GO" id="GO:0006260">
    <property type="term" value="P:DNA replication"/>
    <property type="evidence" value="ECO:0007669"/>
    <property type="project" value="InterPro"/>
</dbReference>
<dbReference type="InterPro" id="IPR007459">
    <property type="entry name" value="DNA_pol3_chi"/>
</dbReference>
<dbReference type="SUPFAM" id="SSF102400">
    <property type="entry name" value="DNA polymerase III chi subunit"/>
    <property type="match status" value="1"/>
</dbReference>
<dbReference type="Proteomes" id="UP000247792">
    <property type="component" value="Unassembled WGS sequence"/>
</dbReference>
<sequence>MTRIDFHSNVADKLNYTCRLIRKAHTANCKVVVYHHDRAYLQRLNDNLWTLTEADFLPHVMLADPLAAMTPIVLSHDENATCPHYELLINLTATMPANFPQFQRMIEIISADDADKLAGRERYRQYQQQGYTLTHSVAK</sequence>
<comment type="caution">
    <text evidence="1">The sequence shown here is derived from an EMBL/GenBank/DDBJ whole genome shotgun (WGS) entry which is preliminary data.</text>
</comment>
<evidence type="ECO:0000313" key="1">
    <source>
        <dbReference type="EMBL" id="PXX43266.1"/>
    </source>
</evidence>
<dbReference type="GO" id="GO:0003677">
    <property type="term" value="F:DNA binding"/>
    <property type="evidence" value="ECO:0007669"/>
    <property type="project" value="InterPro"/>
</dbReference>
<evidence type="ECO:0000313" key="2">
    <source>
        <dbReference type="Proteomes" id="UP000247792"/>
    </source>
</evidence>
<gene>
    <name evidence="1" type="ORF">DFR42_104267</name>
</gene>
<reference evidence="1 2" key="1">
    <citation type="submission" date="2018-05" db="EMBL/GenBank/DDBJ databases">
        <title>Genomic Encyclopedia of Type Strains, Phase IV (KMG-IV): sequencing the most valuable type-strain genomes for metagenomic binning, comparative biology and taxonomic classification.</title>
        <authorList>
            <person name="Goeker M."/>
        </authorList>
    </citation>
    <scope>NUCLEOTIDE SEQUENCE [LARGE SCALE GENOMIC DNA]</scope>
    <source>
        <strain evidence="1 2">DSM 19792</strain>
    </source>
</reference>
<organism evidence="1 2">
    <name type="scientific">Undibacterium pigrum</name>
    <dbReference type="NCBI Taxonomy" id="401470"/>
    <lineage>
        <taxon>Bacteria</taxon>
        <taxon>Pseudomonadati</taxon>
        <taxon>Pseudomonadota</taxon>
        <taxon>Betaproteobacteria</taxon>
        <taxon>Burkholderiales</taxon>
        <taxon>Oxalobacteraceae</taxon>
        <taxon>Undibacterium</taxon>
    </lineage>
</organism>
<dbReference type="Gene3D" id="3.40.50.10110">
    <property type="entry name" value="DNA polymerase III subunit chi"/>
    <property type="match status" value="1"/>
</dbReference>
<dbReference type="PANTHER" id="PTHR38767">
    <property type="entry name" value="DNA POLYMERASE III SUBUNIT CHI"/>
    <property type="match status" value="1"/>
</dbReference>
<dbReference type="Pfam" id="PF04364">
    <property type="entry name" value="DNA_pol3_chi"/>
    <property type="match status" value="1"/>
</dbReference>
<dbReference type="OrthoDB" id="5297568at2"/>
<dbReference type="GO" id="GO:0032298">
    <property type="term" value="P:positive regulation of DNA-templated DNA replication initiation"/>
    <property type="evidence" value="ECO:0007669"/>
    <property type="project" value="TreeGrafter"/>
</dbReference>
<dbReference type="EMBL" id="QJKB01000004">
    <property type="protein sequence ID" value="PXX43266.1"/>
    <property type="molecule type" value="Genomic_DNA"/>
</dbReference>
<protein>
    <submittedName>
        <fullName evidence="1">DNA polymerase III chi subunit</fullName>
    </submittedName>
</protein>
<dbReference type="AlphaFoldDB" id="A0A318J3S5"/>
<name>A0A318J3S5_9BURK</name>
<keyword evidence="2" id="KW-1185">Reference proteome</keyword>
<dbReference type="InterPro" id="IPR036768">
    <property type="entry name" value="PolIII_chi_sf"/>
</dbReference>